<evidence type="ECO:0000256" key="8">
    <source>
        <dbReference type="ARBA" id="ARBA00022833"/>
    </source>
</evidence>
<dbReference type="InterPro" id="IPR003730">
    <property type="entry name" value="Cu_polyphenol_OxRdtase"/>
</dbReference>
<gene>
    <name evidence="13" type="primary">pgeF</name>
    <name evidence="13" type="ORF">ABNN70_09685</name>
</gene>
<dbReference type="NCBIfam" id="TIGR00726">
    <property type="entry name" value="peptidoglycan editing factor PgeF"/>
    <property type="match status" value="1"/>
</dbReference>
<dbReference type="Pfam" id="PF02578">
    <property type="entry name" value="Cu-oxidase_4"/>
    <property type="match status" value="1"/>
</dbReference>
<evidence type="ECO:0000256" key="3">
    <source>
        <dbReference type="ARBA" id="ARBA00003215"/>
    </source>
</evidence>
<evidence type="ECO:0000256" key="4">
    <source>
        <dbReference type="ARBA" id="ARBA00007353"/>
    </source>
</evidence>
<comment type="catalytic activity">
    <reaction evidence="10">
        <text>adenosine + phosphate = alpha-D-ribose 1-phosphate + adenine</text>
        <dbReference type="Rhea" id="RHEA:27642"/>
        <dbReference type="ChEBI" id="CHEBI:16335"/>
        <dbReference type="ChEBI" id="CHEBI:16708"/>
        <dbReference type="ChEBI" id="CHEBI:43474"/>
        <dbReference type="ChEBI" id="CHEBI:57720"/>
        <dbReference type="EC" id="2.4.2.1"/>
    </reaction>
    <physiologicalReaction direction="left-to-right" evidence="10">
        <dbReference type="Rhea" id="RHEA:27643"/>
    </physiologicalReaction>
</comment>
<dbReference type="PANTHER" id="PTHR30616">
    <property type="entry name" value="UNCHARACTERIZED PROTEIN YFIH"/>
    <property type="match status" value="1"/>
</dbReference>
<comment type="catalytic activity">
    <reaction evidence="1">
        <text>inosine + phosphate = alpha-D-ribose 1-phosphate + hypoxanthine</text>
        <dbReference type="Rhea" id="RHEA:27646"/>
        <dbReference type="ChEBI" id="CHEBI:17368"/>
        <dbReference type="ChEBI" id="CHEBI:17596"/>
        <dbReference type="ChEBI" id="CHEBI:43474"/>
        <dbReference type="ChEBI" id="CHEBI:57720"/>
        <dbReference type="EC" id="2.4.2.1"/>
    </reaction>
    <physiologicalReaction direction="left-to-right" evidence="1">
        <dbReference type="Rhea" id="RHEA:27647"/>
    </physiologicalReaction>
</comment>
<dbReference type="RefSeq" id="WP_353947680.1">
    <property type="nucleotide sequence ID" value="NZ_CP159510.1"/>
</dbReference>
<dbReference type="PANTHER" id="PTHR30616:SF2">
    <property type="entry name" value="PURINE NUCLEOSIDE PHOSPHORYLASE LACC1"/>
    <property type="match status" value="1"/>
</dbReference>
<sequence>MEPFSLKERTALYFEPAGAQNRVIAGFSLRSGGMSWGNFSSLNLGLHVGDRPENVVMNRRLLGEEAGFPPERWVCAQQVHGTRIARVNESHAGSGALELQSAISETDGLFTTEENLLLALCFADCVPVYFYVNEPAAVGIAHAGWRGTAGGIVSKMVRVLTDELNVRPDAIYAVIGPSIGQNDYEVDQTVMDEMMKLPCLSKGAAKEHGKGHFLLDLKAINLSLLLDAGLPEAHIQVSSFNTCSEPDLFYSFRRDKGKTGRMMGFTGLKKKGV</sequence>
<dbReference type="Gene3D" id="3.60.140.10">
    <property type="entry name" value="CNF1/YfiH-like putative cysteine hydrolases"/>
    <property type="match status" value="1"/>
</dbReference>
<evidence type="ECO:0000256" key="9">
    <source>
        <dbReference type="ARBA" id="ARBA00047989"/>
    </source>
</evidence>
<comment type="function">
    <text evidence="3">Purine nucleoside enzyme that catalyzes the phosphorolysis of adenosine and inosine nucleosides, yielding D-ribose 1-phosphate and the respective free bases, adenine and hypoxanthine. Also catalyzes the phosphorolysis of S-methyl-5'-thioadenosine into adenine and S-methyl-5-thio-alpha-D-ribose 1-phosphate. Also has adenosine deaminase activity.</text>
</comment>
<dbReference type="GO" id="GO:0016787">
    <property type="term" value="F:hydrolase activity"/>
    <property type="evidence" value="ECO:0007669"/>
    <property type="project" value="UniProtKB-KW"/>
</dbReference>
<evidence type="ECO:0000256" key="1">
    <source>
        <dbReference type="ARBA" id="ARBA00000553"/>
    </source>
</evidence>
<comment type="cofactor">
    <cofactor evidence="2">
        <name>Zn(2+)</name>
        <dbReference type="ChEBI" id="CHEBI:29105"/>
    </cofactor>
</comment>
<keyword evidence="5" id="KW-0808">Transferase</keyword>
<dbReference type="EMBL" id="CP159510">
    <property type="protein sequence ID" value="XCJ15978.1"/>
    <property type="molecule type" value="Genomic_DNA"/>
</dbReference>
<comment type="catalytic activity">
    <reaction evidence="11">
        <text>S-methyl-5'-thioadenosine + phosphate = 5-(methylsulfanyl)-alpha-D-ribose 1-phosphate + adenine</text>
        <dbReference type="Rhea" id="RHEA:11852"/>
        <dbReference type="ChEBI" id="CHEBI:16708"/>
        <dbReference type="ChEBI" id="CHEBI:17509"/>
        <dbReference type="ChEBI" id="CHEBI:43474"/>
        <dbReference type="ChEBI" id="CHEBI:58533"/>
        <dbReference type="EC" id="2.4.2.28"/>
    </reaction>
    <physiologicalReaction direction="left-to-right" evidence="11">
        <dbReference type="Rhea" id="RHEA:11853"/>
    </physiologicalReaction>
</comment>
<evidence type="ECO:0000256" key="12">
    <source>
        <dbReference type="RuleBase" id="RU361274"/>
    </source>
</evidence>
<dbReference type="GO" id="GO:0017061">
    <property type="term" value="F:S-methyl-5-thioadenosine phosphorylase activity"/>
    <property type="evidence" value="ECO:0007669"/>
    <property type="project" value="UniProtKB-EC"/>
</dbReference>
<reference evidence="13" key="1">
    <citation type="submission" date="2024-06" db="EMBL/GenBank/DDBJ databases">
        <authorList>
            <person name="Fan A."/>
            <person name="Zhang F.Y."/>
            <person name="Zhang L."/>
        </authorList>
    </citation>
    <scope>NUCLEOTIDE SEQUENCE</scope>
    <source>
        <strain evidence="13">Y61</strain>
    </source>
</reference>
<accession>A0AAU8IDA0</accession>
<evidence type="ECO:0000256" key="6">
    <source>
        <dbReference type="ARBA" id="ARBA00022723"/>
    </source>
</evidence>
<dbReference type="AlphaFoldDB" id="A0AAU8IDA0"/>
<dbReference type="InterPro" id="IPR011324">
    <property type="entry name" value="Cytotoxic_necrot_fac-like_cat"/>
</dbReference>
<comment type="similarity">
    <text evidence="4 12">Belongs to the purine nucleoside phosphorylase YfiH/LACC1 family.</text>
</comment>
<evidence type="ECO:0000256" key="5">
    <source>
        <dbReference type="ARBA" id="ARBA00022679"/>
    </source>
</evidence>
<comment type="catalytic activity">
    <reaction evidence="9">
        <text>adenosine + H2O + H(+) = inosine + NH4(+)</text>
        <dbReference type="Rhea" id="RHEA:24408"/>
        <dbReference type="ChEBI" id="CHEBI:15377"/>
        <dbReference type="ChEBI" id="CHEBI:15378"/>
        <dbReference type="ChEBI" id="CHEBI:16335"/>
        <dbReference type="ChEBI" id="CHEBI:17596"/>
        <dbReference type="ChEBI" id="CHEBI:28938"/>
        <dbReference type="EC" id="3.5.4.4"/>
    </reaction>
    <physiologicalReaction direction="left-to-right" evidence="9">
        <dbReference type="Rhea" id="RHEA:24409"/>
    </physiologicalReaction>
</comment>
<evidence type="ECO:0000256" key="7">
    <source>
        <dbReference type="ARBA" id="ARBA00022801"/>
    </source>
</evidence>
<dbReference type="GO" id="GO:0005507">
    <property type="term" value="F:copper ion binding"/>
    <property type="evidence" value="ECO:0007669"/>
    <property type="project" value="TreeGrafter"/>
</dbReference>
<evidence type="ECO:0000256" key="11">
    <source>
        <dbReference type="ARBA" id="ARBA00049893"/>
    </source>
</evidence>
<keyword evidence="7" id="KW-0378">Hydrolase</keyword>
<evidence type="ECO:0000256" key="2">
    <source>
        <dbReference type="ARBA" id="ARBA00001947"/>
    </source>
</evidence>
<dbReference type="InterPro" id="IPR038371">
    <property type="entry name" value="Cu_polyphenol_OxRdtase_sf"/>
</dbReference>
<name>A0AAU8IDA0_9BACL</name>
<organism evidence="13">
    <name type="scientific">Sporolactobacillus sp. Y61</name>
    <dbReference type="NCBI Taxonomy" id="3160863"/>
    <lineage>
        <taxon>Bacteria</taxon>
        <taxon>Bacillati</taxon>
        <taxon>Bacillota</taxon>
        <taxon>Bacilli</taxon>
        <taxon>Bacillales</taxon>
        <taxon>Sporolactobacillaceae</taxon>
        <taxon>Sporolactobacillus</taxon>
    </lineage>
</organism>
<dbReference type="CDD" id="cd16833">
    <property type="entry name" value="YfiH"/>
    <property type="match status" value="1"/>
</dbReference>
<evidence type="ECO:0000313" key="13">
    <source>
        <dbReference type="EMBL" id="XCJ15978.1"/>
    </source>
</evidence>
<dbReference type="SUPFAM" id="SSF64438">
    <property type="entry name" value="CNF1/YfiH-like putative cysteine hydrolases"/>
    <property type="match status" value="1"/>
</dbReference>
<keyword evidence="8" id="KW-0862">Zinc</keyword>
<evidence type="ECO:0000256" key="10">
    <source>
        <dbReference type="ARBA" id="ARBA00048968"/>
    </source>
</evidence>
<proteinExistence type="inferred from homology"/>
<protein>
    <recommendedName>
        <fullName evidence="12">Purine nucleoside phosphorylase</fullName>
    </recommendedName>
</protein>
<keyword evidence="6" id="KW-0479">Metal-binding</keyword>